<evidence type="ECO:0000256" key="6">
    <source>
        <dbReference type="ARBA" id="ARBA00023002"/>
    </source>
</evidence>
<dbReference type="GO" id="GO:0004656">
    <property type="term" value="F:procollagen-proline 4-dioxygenase activity"/>
    <property type="evidence" value="ECO:0007669"/>
    <property type="project" value="UniProtKB-EC"/>
</dbReference>
<dbReference type="AlphaFoldDB" id="A0AAN7F3X9"/>
<evidence type="ECO:0000256" key="9">
    <source>
        <dbReference type="SAM" id="Phobius"/>
    </source>
</evidence>
<keyword evidence="9" id="KW-1133">Transmembrane helix</keyword>
<dbReference type="PANTHER" id="PTHR10869">
    <property type="entry name" value="PROLYL 4-HYDROXYLASE ALPHA SUBUNIT"/>
    <property type="match status" value="1"/>
</dbReference>
<keyword evidence="3" id="KW-0479">Metal-binding</keyword>
<comment type="cofactor">
    <cofactor evidence="1">
        <name>L-ascorbate</name>
        <dbReference type="ChEBI" id="CHEBI:38290"/>
    </cofactor>
</comment>
<dbReference type="EMBL" id="JAXUIC010000006">
    <property type="protein sequence ID" value="KAK4584819.1"/>
    <property type="molecule type" value="Genomic_DNA"/>
</dbReference>
<comment type="caution">
    <text evidence="11">The sequence shown here is derived from an EMBL/GenBank/DDBJ whole genome shotgun (WGS) entry which is preliminary data.</text>
</comment>
<dbReference type="InterPro" id="IPR045054">
    <property type="entry name" value="P4HA-like"/>
</dbReference>
<keyword evidence="9" id="KW-0472">Membrane</keyword>
<accession>A0AAN7F3X9</accession>
<dbReference type="GO" id="GO:0005789">
    <property type="term" value="C:endoplasmic reticulum membrane"/>
    <property type="evidence" value="ECO:0007669"/>
    <property type="project" value="UniProtKB-SubCell"/>
</dbReference>
<proteinExistence type="predicted"/>
<dbReference type="GO" id="GO:0031418">
    <property type="term" value="F:L-ascorbic acid binding"/>
    <property type="evidence" value="ECO:0007669"/>
    <property type="project" value="InterPro"/>
</dbReference>
<evidence type="ECO:0000256" key="5">
    <source>
        <dbReference type="ARBA" id="ARBA00022968"/>
    </source>
</evidence>
<dbReference type="Proteomes" id="UP001324115">
    <property type="component" value="Unassembled WGS sequence"/>
</dbReference>
<comment type="subcellular location">
    <subcellularLocation>
        <location evidence="2">Endoplasmic reticulum membrane</location>
        <topology evidence="2">Single-pass type II membrane protein</topology>
    </subcellularLocation>
</comment>
<evidence type="ECO:0000256" key="3">
    <source>
        <dbReference type="ARBA" id="ARBA00022723"/>
    </source>
</evidence>
<keyword evidence="9" id="KW-0812">Transmembrane</keyword>
<protein>
    <recommendedName>
        <fullName evidence="10">Prolyl 4-hydroxylase alpha subunit domain-containing protein</fullName>
    </recommendedName>
</protein>
<evidence type="ECO:0000313" key="12">
    <source>
        <dbReference type="Proteomes" id="UP001324115"/>
    </source>
</evidence>
<evidence type="ECO:0000256" key="2">
    <source>
        <dbReference type="ARBA" id="ARBA00004648"/>
    </source>
</evidence>
<keyword evidence="6" id="KW-0560">Oxidoreductase</keyword>
<evidence type="ECO:0000259" key="10">
    <source>
        <dbReference type="SMART" id="SM00702"/>
    </source>
</evidence>
<evidence type="ECO:0000256" key="7">
    <source>
        <dbReference type="ARBA" id="ARBA00023004"/>
    </source>
</evidence>
<organism evidence="11 12">
    <name type="scientific">Quercus rubra</name>
    <name type="common">Northern red oak</name>
    <name type="synonym">Quercus borealis</name>
    <dbReference type="NCBI Taxonomy" id="3512"/>
    <lineage>
        <taxon>Eukaryota</taxon>
        <taxon>Viridiplantae</taxon>
        <taxon>Streptophyta</taxon>
        <taxon>Embryophyta</taxon>
        <taxon>Tracheophyta</taxon>
        <taxon>Spermatophyta</taxon>
        <taxon>Magnoliopsida</taxon>
        <taxon>eudicotyledons</taxon>
        <taxon>Gunneridae</taxon>
        <taxon>Pentapetalae</taxon>
        <taxon>rosids</taxon>
        <taxon>fabids</taxon>
        <taxon>Fagales</taxon>
        <taxon>Fagaceae</taxon>
        <taxon>Quercus</taxon>
    </lineage>
</organism>
<evidence type="ECO:0000313" key="11">
    <source>
        <dbReference type="EMBL" id="KAK4584819.1"/>
    </source>
</evidence>
<sequence length="222" mass="24651">MKGKSGKGNWNLSLILKANKLGLPSVILLCSFFFLAGFYASALFSLVSVQDISGARPRSRLLDSVNDEVSHYNLLNSGETGDDSITSIPFQVLSWRPRALYFPNFATAEQCESIIKLAEPRLRPSTVALRPGETADSTQGIRTSSGVFISASEDKTLDFIEGKIARATMLPRIHGEAFNILRYEIGQLYNSHYDAFNPAEYGPQKSQRFWADSKVVILHHFT</sequence>
<name>A0AAN7F3X9_QUERU</name>
<feature type="domain" description="Prolyl 4-hydroxylase alpha subunit" evidence="10">
    <location>
        <begin position="97"/>
        <end position="222"/>
    </location>
</feature>
<comment type="catalytic activity">
    <reaction evidence="8">
        <text>L-prolyl-[collagen] + 2-oxoglutarate + O2 = trans-4-hydroxy-L-prolyl-[collagen] + succinate + CO2</text>
        <dbReference type="Rhea" id="RHEA:18945"/>
        <dbReference type="Rhea" id="RHEA-COMP:11676"/>
        <dbReference type="Rhea" id="RHEA-COMP:11680"/>
        <dbReference type="ChEBI" id="CHEBI:15379"/>
        <dbReference type="ChEBI" id="CHEBI:16526"/>
        <dbReference type="ChEBI" id="CHEBI:16810"/>
        <dbReference type="ChEBI" id="CHEBI:30031"/>
        <dbReference type="ChEBI" id="CHEBI:50342"/>
        <dbReference type="ChEBI" id="CHEBI:61965"/>
        <dbReference type="EC" id="1.14.11.2"/>
    </reaction>
</comment>
<evidence type="ECO:0000256" key="4">
    <source>
        <dbReference type="ARBA" id="ARBA00022964"/>
    </source>
</evidence>
<keyword evidence="4" id="KW-0223">Dioxygenase</keyword>
<feature type="transmembrane region" description="Helical" evidence="9">
    <location>
        <begin position="21"/>
        <end position="47"/>
    </location>
</feature>
<keyword evidence="7" id="KW-0408">Iron</keyword>
<gene>
    <name evidence="11" type="ORF">RGQ29_022487</name>
</gene>
<dbReference type="PANTHER" id="PTHR10869:SF246">
    <property type="entry name" value="TRANSMEMBRANE PROLYL 4-HYDROXYLASE"/>
    <property type="match status" value="1"/>
</dbReference>
<keyword evidence="12" id="KW-1185">Reference proteome</keyword>
<dbReference type="InterPro" id="IPR006620">
    <property type="entry name" value="Pro_4_hyd_alph"/>
</dbReference>
<dbReference type="SMART" id="SM00702">
    <property type="entry name" value="P4Hc"/>
    <property type="match status" value="1"/>
</dbReference>
<reference evidence="11 12" key="1">
    <citation type="journal article" date="2023" name="G3 (Bethesda)">
        <title>A haplotype-resolved chromosome-scale genome for Quercus rubra L. provides insights into the genetics of adaptive traits for red oak species.</title>
        <authorList>
            <person name="Kapoor B."/>
            <person name="Jenkins J."/>
            <person name="Schmutz J."/>
            <person name="Zhebentyayeva T."/>
            <person name="Kuelheim C."/>
            <person name="Coggeshall M."/>
            <person name="Heim C."/>
            <person name="Lasky J.R."/>
            <person name="Leites L."/>
            <person name="Islam-Faridi N."/>
            <person name="Romero-Severson J."/>
            <person name="DeLeo V.L."/>
            <person name="Lucas S.M."/>
            <person name="Lazic D."/>
            <person name="Gailing O."/>
            <person name="Carlson J."/>
            <person name="Staton M."/>
        </authorList>
    </citation>
    <scope>NUCLEOTIDE SEQUENCE [LARGE SCALE GENOMIC DNA]</scope>
    <source>
        <strain evidence="11">Pseudo-F2</strain>
    </source>
</reference>
<keyword evidence="5" id="KW-0735">Signal-anchor</keyword>
<dbReference type="Gene3D" id="2.60.120.620">
    <property type="entry name" value="q2cbj1_9rhob like domain"/>
    <property type="match status" value="1"/>
</dbReference>
<evidence type="ECO:0000256" key="1">
    <source>
        <dbReference type="ARBA" id="ARBA00001961"/>
    </source>
</evidence>
<evidence type="ECO:0000256" key="8">
    <source>
        <dbReference type="ARBA" id="ARBA00049169"/>
    </source>
</evidence>
<dbReference type="GO" id="GO:0005506">
    <property type="term" value="F:iron ion binding"/>
    <property type="evidence" value="ECO:0007669"/>
    <property type="project" value="InterPro"/>
</dbReference>